<evidence type="ECO:0000256" key="14">
    <source>
        <dbReference type="ARBA" id="ARBA00034430"/>
    </source>
</evidence>
<evidence type="ECO:0000256" key="3">
    <source>
        <dbReference type="ARBA" id="ARBA00022535"/>
    </source>
</evidence>
<comment type="subcellular location">
    <subcellularLocation>
        <location evidence="1">Membrane</location>
        <topology evidence="1">Multi-pass membrane protein</topology>
    </subcellularLocation>
</comment>
<sequence>MFSWIEKVIPQPPDTPRKTSAEAQEGCQAAENVQQKCDEKEKCLIKEADNPPAVVKTQEEEQESDKGAAGVLTWLSQGLGRVIPQPVESPTLSRANKESTVPAVVEQKEVPLRETVEKPTEIKSTDHTESAPTGVLSWLSQGLEKVVPQPSWTPKTGISGGTEGCAVIVEPEPPREEKSIVVEEAKVSPPTPVQTPASAPVPDSQPAIIEVQPAASSEPEVSATDKGSGAGVLGWLMQGLGKVVPQPDHVAPSATKVEEEKPKEEEEEKPVQLPQKDTRRSSDTGVFSWITQGIEKVIPQPSVIAKQDSQTIILCPVEEICILPASPEDNLFVEDLEAVNSHADETEEQCSAPAPALKDNEEEEGRAPTNFPEEMCRSTSSPECGEDDLKTKDKTKTFSEESQIYKDFIQTCIVDDAKIEQLSENNESDSIYGESSVQLLEDMTNLNDRLQTTEGKLHINEIETQNGQNKIQIRGTSQECVEREIQTRPIRDCQQITDTHAQSEKHGHLDIGQCLNDNSDQCVEGWQNQDKENEMKGSEIGSNDARDVNTDSEDGQCEDNINGKVADKNISLEEPLIVEQTQQIIIEDRKIQEHKKTEWLNEPQPDVETEMELDFHSTEDTYFQSYGCEHSRHAIWQEQNQQEDIKTQSFCELQSEREIKETEAQYEMEKMPTAEEDLCKTADETDPRESIKGQIMEDTSVENIEYKDTGDRFDENVTEVIEKINMDIQATENELSTHITADTQNDEDRHIQTEERHTQTEDPVCQNVEERQLSYDEDQQILTEERETQTDERFSPPVQKIKYEYEDVMSQQEELVYHNNDKDLQHEENESRDENLEKTYEESHDDVIESKHEASELQHLEQQSQDKEIEFPNDRKESQHAGEDQDLEREVQNGKIKSEIDETGSKSERIECLSEKTENQTEEEEKYKEEKKHNEEAIFPKPGEHSMTEHVYETDMQFEERTLQSTMEIQTHYSKKRNSLEKKKIEEEVMNERLRKAKNIIPETVSNYDKNDAEEVALTSKAINSDQVKEELENKGVATAEEVSHIETECPQEVMQYGDLTCDSALITLPDAEDQKETKGVDKEVLESEIERLSWITEEDEDESELQISYYHSESEDEIKVSHEVILEAPSEYLDTSVLVATQAGVDESNYLNQASEKALSTLLLPLPGPAVMSRHSADVELSRLVPEGARDGCHSQSAIPDAVDDLPNVPSYRAPPLSLSFKHGVLNPSFLGDSGSPPYGLDGVPFTHPAVSIEDVDSGSITDALEHEDFMRPPMSPCRHRTLTVPVTSLPAKSRKRTQSQEDMEEMSDAAPEDEEVMERSASAISQSSAIITERLQELVRLFKDRTERVKEKLIDPELSSEDESPSASPSKKAAAPPPPPPPPPPPAEEKKVDVEAPAEAEHYCEMLCCKFKTRPWHNRLLKLKFPSSIDPLTNVMYVLWLFFVVLAWNWNCWLIPVRWAFPYQTSSNIHYWLLMDYLCDLIYLLDITLFQARLQFVQGGDIITDKKEMRKHYFKTERFKMDLISLLPLDLLYLKFGVKSLLRLPRILKYMAFFEFNSRLEAILSKAYIYRVIRTTAYLLYCLHMNACLYYWASDYEGIKSTPWVFDGEGNSYIRCYYWAVKTLITIGGLPDPGTLFELWFQLLNYFMGVFAFSVMIGQMRDVVGAATAGQTYYRSCMDSTIKYMNCYKIPRPVQNRVKMWYEYTWQSQGMLDESELMVQLPDKMRLDLAIDVNYSIVSNVVLFQGCDRQMIYDMLKRLRSVVYLPGDYVCKKGEIGREMYIIKAGEVQVLGGPEGKTVLVSLKAGSVFGEISLLAVGGGNRRTANVVAHGFTNLFILDKKDLNEILLHYPESQKLLRKKAKKMLKNSSKPKGEGGQEKGFKHIIPPRPETPKLLKAALAATERMGFKGFSKLRRRMKVKKTIEPTSTSPVPPGSPVHRRSPVPQIKPDDDTTEIVSESADNTVFIRVSPSPRGDEQILSVEVTAPEDQAK</sequence>
<dbReference type="GO" id="GO:0030553">
    <property type="term" value="F:cGMP binding"/>
    <property type="evidence" value="ECO:0000318"/>
    <property type="project" value="GO_Central"/>
</dbReference>
<keyword evidence="3" id="KW-0140">cGMP</keyword>
<dbReference type="SUPFAM" id="SSF51206">
    <property type="entry name" value="cAMP-binding domain-like"/>
    <property type="match status" value="1"/>
</dbReference>
<evidence type="ECO:0000313" key="20">
    <source>
        <dbReference type="RefSeq" id="XP_041446197.1"/>
    </source>
</evidence>
<evidence type="ECO:0000256" key="15">
    <source>
        <dbReference type="ARBA" id="ARBA00036239"/>
    </source>
</evidence>
<dbReference type="FunFam" id="1.10.287.70:FF:000072">
    <property type="entry name" value="Cyclic nucleotide gated channel beta 3"/>
    <property type="match status" value="1"/>
</dbReference>
<feature type="region of interest" description="Disordered" evidence="16">
    <location>
        <begin position="531"/>
        <end position="561"/>
    </location>
</feature>
<keyword evidence="7 17" id="KW-1133">Transmembrane helix</keyword>
<evidence type="ECO:0000256" key="6">
    <source>
        <dbReference type="ARBA" id="ARBA00022741"/>
    </source>
</evidence>
<dbReference type="Pfam" id="PF00520">
    <property type="entry name" value="Ion_trans"/>
    <property type="match status" value="1"/>
</dbReference>
<feature type="compositionally biased region" description="Basic and acidic residues" evidence="16">
    <location>
        <begin position="815"/>
        <end position="947"/>
    </location>
</feature>
<dbReference type="FunFam" id="2.60.120.10:FF:000020">
    <property type="entry name" value="Cyclic nucleotide-gated channel beta 3"/>
    <property type="match status" value="1"/>
</dbReference>
<dbReference type="GO" id="GO:0005222">
    <property type="term" value="F:intracellularly cAMP-activated cation channel activity"/>
    <property type="evidence" value="ECO:0000318"/>
    <property type="project" value="GO_Central"/>
</dbReference>
<comment type="catalytic activity">
    <reaction evidence="14">
        <text>K(+)(in) = K(+)(out)</text>
        <dbReference type="Rhea" id="RHEA:29463"/>
        <dbReference type="ChEBI" id="CHEBI:29103"/>
    </reaction>
</comment>
<dbReference type="Gene3D" id="1.10.287.630">
    <property type="entry name" value="Helix hairpin bin"/>
    <property type="match status" value="1"/>
</dbReference>
<evidence type="ECO:0000256" key="17">
    <source>
        <dbReference type="SAM" id="Phobius"/>
    </source>
</evidence>
<keyword evidence="10 17" id="KW-0472">Membrane</keyword>
<feature type="region of interest" description="Disordered" evidence="16">
    <location>
        <begin position="170"/>
        <end position="204"/>
    </location>
</feature>
<dbReference type="KEGG" id="xla:108713516"/>
<dbReference type="OrthoDB" id="421226at2759"/>
<dbReference type="Gene3D" id="1.10.287.70">
    <property type="match status" value="1"/>
</dbReference>
<dbReference type="SUPFAM" id="SSF101447">
    <property type="entry name" value="Formin homology 2 domain (FH2 domain)"/>
    <property type="match status" value="1"/>
</dbReference>
<evidence type="ECO:0000256" key="9">
    <source>
        <dbReference type="ARBA" id="ARBA00023065"/>
    </source>
</evidence>
<dbReference type="InterPro" id="IPR014710">
    <property type="entry name" value="RmlC-like_jellyroll"/>
</dbReference>
<dbReference type="GO" id="GO:0005223">
    <property type="term" value="F:intracellularly cGMP-activated cation channel activity"/>
    <property type="evidence" value="ECO:0000318"/>
    <property type="project" value="GO_Central"/>
</dbReference>
<feature type="region of interest" description="Disordered" evidence="16">
    <location>
        <begin position="1289"/>
        <end position="1327"/>
    </location>
</feature>
<evidence type="ECO:0000313" key="19">
    <source>
        <dbReference type="Proteomes" id="UP000186698"/>
    </source>
</evidence>
<keyword evidence="11" id="KW-1071">Ligand-gated ion channel</keyword>
<feature type="compositionally biased region" description="Acidic residues" evidence="16">
    <location>
        <begin position="1303"/>
        <end position="1318"/>
    </location>
</feature>
<dbReference type="InterPro" id="IPR005821">
    <property type="entry name" value="Ion_trans_dom"/>
</dbReference>
<feature type="domain" description="Cyclic nucleotide-binding" evidence="18">
    <location>
        <begin position="1745"/>
        <end position="1849"/>
    </location>
</feature>
<dbReference type="FunFam" id="1.10.287.630:FF:000001">
    <property type="entry name" value="Cyclic nucleotide-gated channel alpha 3"/>
    <property type="match status" value="1"/>
</dbReference>
<reference evidence="20" key="1">
    <citation type="submission" date="2025-08" db="UniProtKB">
        <authorList>
            <consortium name="RefSeq"/>
        </authorList>
    </citation>
    <scope>IDENTIFICATION</scope>
    <source>
        <strain evidence="20">J_2021</strain>
        <tissue evidence="20">Erythrocytes</tissue>
    </source>
</reference>
<dbReference type="CDD" id="cd00038">
    <property type="entry name" value="CAP_ED"/>
    <property type="match status" value="1"/>
</dbReference>
<dbReference type="SMART" id="SM00100">
    <property type="entry name" value="cNMP"/>
    <property type="match status" value="1"/>
</dbReference>
<evidence type="ECO:0000256" key="8">
    <source>
        <dbReference type="ARBA" id="ARBA00022992"/>
    </source>
</evidence>
<dbReference type="InterPro" id="IPR018490">
    <property type="entry name" value="cNMP-bd_dom_sf"/>
</dbReference>
<dbReference type="GO" id="GO:0098655">
    <property type="term" value="P:monoatomic cation transmembrane transport"/>
    <property type="evidence" value="ECO:0000318"/>
    <property type="project" value="GO_Central"/>
</dbReference>
<name>A0A8J1MWN2_XENLA</name>
<dbReference type="InterPro" id="IPR050866">
    <property type="entry name" value="CNG_cation_channel"/>
</dbReference>
<feature type="region of interest" description="Disordered" evidence="16">
    <location>
        <begin position="344"/>
        <end position="390"/>
    </location>
</feature>
<keyword evidence="13" id="KW-0844">Vision</keyword>
<accession>A0A8J1MWN2</accession>
<dbReference type="GO" id="GO:0001895">
    <property type="term" value="P:retina homeostasis"/>
    <property type="evidence" value="ECO:0000318"/>
    <property type="project" value="GO_Central"/>
</dbReference>
<dbReference type="PROSITE" id="PS50042">
    <property type="entry name" value="CNMP_BINDING_3"/>
    <property type="match status" value="1"/>
</dbReference>
<feature type="compositionally biased region" description="Basic and acidic residues" evidence="16">
    <location>
        <begin position="1873"/>
        <end position="1883"/>
    </location>
</feature>
<keyword evidence="5 17" id="KW-0812">Transmembrane</keyword>
<evidence type="ECO:0000256" key="16">
    <source>
        <dbReference type="SAM" id="MobiDB-lite"/>
    </source>
</evidence>
<dbReference type="GO" id="GO:0005886">
    <property type="term" value="C:plasma membrane"/>
    <property type="evidence" value="ECO:0000318"/>
    <property type="project" value="GO_Central"/>
</dbReference>
<evidence type="ECO:0000256" key="5">
    <source>
        <dbReference type="ARBA" id="ARBA00022692"/>
    </source>
</evidence>
<keyword evidence="6" id="KW-0547">Nucleotide-binding</keyword>
<evidence type="ECO:0000256" key="1">
    <source>
        <dbReference type="ARBA" id="ARBA00004141"/>
    </source>
</evidence>
<evidence type="ECO:0000256" key="4">
    <source>
        <dbReference type="ARBA" id="ARBA00022606"/>
    </source>
</evidence>
<keyword evidence="8" id="KW-0142">cGMP-binding</keyword>
<feature type="region of interest" description="Disordered" evidence="16">
    <location>
        <begin position="1354"/>
        <end position="1396"/>
    </location>
</feature>
<evidence type="ECO:0000256" key="11">
    <source>
        <dbReference type="ARBA" id="ARBA00023286"/>
    </source>
</evidence>
<keyword evidence="4" id="KW-0716">Sensory transduction</keyword>
<evidence type="ECO:0000256" key="10">
    <source>
        <dbReference type="ARBA" id="ARBA00023136"/>
    </source>
</evidence>
<dbReference type="GeneID" id="108713516"/>
<proteinExistence type="predicted"/>
<feature type="compositionally biased region" description="Basic and acidic residues" evidence="16">
    <location>
        <begin position="106"/>
        <end position="129"/>
    </location>
</feature>
<feature type="region of interest" description="Disordered" evidence="16">
    <location>
        <begin position="1"/>
        <end position="26"/>
    </location>
</feature>
<feature type="transmembrane region" description="Helical" evidence="17">
    <location>
        <begin position="1471"/>
        <end position="1492"/>
    </location>
</feature>
<dbReference type="GO" id="GO:0001750">
    <property type="term" value="C:photoreceptor outer segment"/>
    <property type="evidence" value="ECO:0000318"/>
    <property type="project" value="GO_Central"/>
</dbReference>
<evidence type="ECO:0000256" key="13">
    <source>
        <dbReference type="ARBA" id="ARBA00023305"/>
    </source>
</evidence>
<evidence type="ECO:0000256" key="12">
    <source>
        <dbReference type="ARBA" id="ARBA00023303"/>
    </source>
</evidence>
<feature type="region of interest" description="Disordered" evidence="16">
    <location>
        <begin position="86"/>
        <end position="132"/>
    </location>
</feature>
<dbReference type="PROSITE" id="PS00889">
    <property type="entry name" value="CNMP_BINDING_2"/>
    <property type="match status" value="1"/>
</dbReference>
<dbReference type="PANTHER" id="PTHR45638:SF16">
    <property type="entry name" value="CYCLIC NUCLEOTIDE-GATED CATION CHANNEL BETA-1"/>
    <property type="match status" value="1"/>
</dbReference>
<protein>
    <submittedName>
        <fullName evidence="20">Cyclic nucleotide-gated cation channel beta-1 isoform X1</fullName>
    </submittedName>
</protein>
<dbReference type="InterPro" id="IPR018488">
    <property type="entry name" value="cNMP-bd_CS"/>
</dbReference>
<feature type="transmembrane region" description="Helical" evidence="17">
    <location>
        <begin position="1439"/>
        <end position="1459"/>
    </location>
</feature>
<dbReference type="GO" id="GO:0017071">
    <property type="term" value="C:intracellular cyclic nucleotide activated cation channel complex"/>
    <property type="evidence" value="ECO:0000318"/>
    <property type="project" value="GO_Central"/>
</dbReference>
<feature type="compositionally biased region" description="Basic and acidic residues" evidence="16">
    <location>
        <begin position="172"/>
        <end position="186"/>
    </location>
</feature>
<dbReference type="SUPFAM" id="SSF81324">
    <property type="entry name" value="Voltage-gated potassium channels"/>
    <property type="match status" value="1"/>
</dbReference>
<dbReference type="InterPro" id="IPR000595">
    <property type="entry name" value="cNMP-bd_dom"/>
</dbReference>
<dbReference type="GO" id="GO:0007601">
    <property type="term" value="P:visual perception"/>
    <property type="evidence" value="ECO:0007669"/>
    <property type="project" value="UniProtKB-KW"/>
</dbReference>
<evidence type="ECO:0000256" key="7">
    <source>
        <dbReference type="ARBA" id="ARBA00022989"/>
    </source>
</evidence>
<keyword evidence="12" id="KW-0407">Ion channel</keyword>
<feature type="compositionally biased region" description="Basic and acidic residues" evidence="16">
    <location>
        <begin position="746"/>
        <end position="760"/>
    </location>
</feature>
<keyword evidence="19" id="KW-1185">Reference proteome</keyword>
<dbReference type="Gene3D" id="2.60.120.10">
    <property type="entry name" value="Jelly Rolls"/>
    <property type="match status" value="1"/>
</dbReference>
<feature type="region of interest" description="Disordered" evidence="16">
    <location>
        <begin position="739"/>
        <end position="764"/>
    </location>
</feature>
<feature type="region of interest" description="Disordered" evidence="16">
    <location>
        <begin position="812"/>
        <end position="947"/>
    </location>
</feature>
<feature type="compositionally biased region" description="Pro residues" evidence="16">
    <location>
        <begin position="1377"/>
        <end position="1388"/>
    </location>
</feature>
<dbReference type="CTD" id="108713516"/>
<organism evidence="19 20">
    <name type="scientific">Xenopus laevis</name>
    <name type="common">African clawed frog</name>
    <dbReference type="NCBI Taxonomy" id="8355"/>
    <lineage>
        <taxon>Eukaryota</taxon>
        <taxon>Metazoa</taxon>
        <taxon>Chordata</taxon>
        <taxon>Craniata</taxon>
        <taxon>Vertebrata</taxon>
        <taxon>Euteleostomi</taxon>
        <taxon>Amphibia</taxon>
        <taxon>Batrachia</taxon>
        <taxon>Anura</taxon>
        <taxon>Pipoidea</taxon>
        <taxon>Pipidae</taxon>
        <taxon>Xenopodinae</taxon>
        <taxon>Xenopus</taxon>
        <taxon>Xenopus</taxon>
    </lineage>
</organism>
<keyword evidence="9" id="KW-0406">Ion transport</keyword>
<feature type="region of interest" description="Disordered" evidence="16">
    <location>
        <begin position="243"/>
        <end position="283"/>
    </location>
</feature>
<gene>
    <name evidence="20" type="primary">LOC108713516</name>
</gene>
<evidence type="ECO:0000259" key="18">
    <source>
        <dbReference type="PROSITE" id="PS50042"/>
    </source>
</evidence>
<evidence type="ECO:0000256" key="2">
    <source>
        <dbReference type="ARBA" id="ARBA00022448"/>
    </source>
</evidence>
<feature type="region of interest" description="Disordered" evidence="16">
    <location>
        <begin position="1923"/>
        <end position="1955"/>
    </location>
</feature>
<keyword evidence="2" id="KW-0813">Transport</keyword>
<dbReference type="PROSITE" id="PS00888">
    <property type="entry name" value="CNMP_BINDING_1"/>
    <property type="match status" value="1"/>
</dbReference>
<dbReference type="RefSeq" id="XP_041446197.1">
    <property type="nucleotide sequence ID" value="XM_041590263.1"/>
</dbReference>
<comment type="catalytic activity">
    <reaction evidence="15">
        <text>Na(+)(in) = Na(+)(out)</text>
        <dbReference type="Rhea" id="RHEA:34963"/>
        <dbReference type="ChEBI" id="CHEBI:29101"/>
    </reaction>
</comment>
<dbReference type="PANTHER" id="PTHR45638">
    <property type="entry name" value="CYCLIC NUCLEOTIDE-GATED CATION CHANNEL SUBUNIT A"/>
    <property type="match status" value="1"/>
</dbReference>
<dbReference type="GO" id="GO:0044877">
    <property type="term" value="F:protein-containing complex binding"/>
    <property type="evidence" value="ECO:0007669"/>
    <property type="project" value="TreeGrafter"/>
</dbReference>
<dbReference type="Pfam" id="PF00027">
    <property type="entry name" value="cNMP_binding"/>
    <property type="match status" value="1"/>
</dbReference>
<feature type="compositionally biased region" description="Low complexity" evidence="16">
    <location>
        <begin position="1367"/>
        <end position="1376"/>
    </location>
</feature>
<feature type="region of interest" description="Disordered" evidence="16">
    <location>
        <begin position="1867"/>
        <end position="1889"/>
    </location>
</feature>
<dbReference type="Proteomes" id="UP000186698">
    <property type="component" value="Chromosome 4L"/>
</dbReference>